<accession>A0A370C562</accession>
<evidence type="ECO:0000313" key="2">
    <source>
        <dbReference type="Proteomes" id="UP000253845"/>
    </source>
</evidence>
<gene>
    <name evidence="1" type="ORF">M747DRAFT_28476</name>
</gene>
<proteinExistence type="predicted"/>
<dbReference type="Proteomes" id="UP000253845">
    <property type="component" value="Unassembled WGS sequence"/>
</dbReference>
<evidence type="ECO:0000313" key="1">
    <source>
        <dbReference type="EMBL" id="RDH21023.1"/>
    </source>
</evidence>
<dbReference type="EMBL" id="KZ851912">
    <property type="protein sequence ID" value="RDH21023.1"/>
    <property type="molecule type" value="Genomic_DNA"/>
</dbReference>
<protein>
    <submittedName>
        <fullName evidence="1">Uncharacterized protein</fullName>
    </submittedName>
</protein>
<organism evidence="1 2">
    <name type="scientific">Aspergillus niger ATCC 13496</name>
    <dbReference type="NCBI Taxonomy" id="1353008"/>
    <lineage>
        <taxon>Eukaryota</taxon>
        <taxon>Fungi</taxon>
        <taxon>Dikarya</taxon>
        <taxon>Ascomycota</taxon>
        <taxon>Pezizomycotina</taxon>
        <taxon>Eurotiomycetes</taxon>
        <taxon>Eurotiomycetidae</taxon>
        <taxon>Eurotiales</taxon>
        <taxon>Aspergillaceae</taxon>
        <taxon>Aspergillus</taxon>
        <taxon>Aspergillus subgen. Circumdati</taxon>
    </lineage>
</organism>
<reference evidence="1 2" key="1">
    <citation type="submission" date="2018-07" db="EMBL/GenBank/DDBJ databases">
        <title>Section-level genome sequencing of Aspergillus section Nigri to investigate inter- and intra-species variation.</title>
        <authorList>
            <consortium name="DOE Joint Genome Institute"/>
            <person name="Vesth T.C."/>
            <person name="Nybo J.L."/>
            <person name="Theobald S."/>
            <person name="Frisvad J.C."/>
            <person name="Larsen T.O."/>
            <person name="Nielsen K.F."/>
            <person name="Hoof J.B."/>
            <person name="Brandl J."/>
            <person name="Salamov A."/>
            <person name="Riley R."/>
            <person name="Gladden J.M."/>
            <person name="Phatale P."/>
            <person name="Nielsen M.T."/>
            <person name="Lyhne E.K."/>
            <person name="Kogle M.E."/>
            <person name="Strasser K."/>
            <person name="McDonnell E."/>
            <person name="Barry K."/>
            <person name="Clum A."/>
            <person name="Chen C."/>
            <person name="Nolan M."/>
            <person name="Sandor L."/>
            <person name="Kuo A."/>
            <person name="Lipzen A."/>
            <person name="Hainaut M."/>
            <person name="Drula E."/>
            <person name="Tsang A."/>
            <person name="Magnuson J.K."/>
            <person name="Henrissat B."/>
            <person name="Wiebenga A."/>
            <person name="Simmons B.A."/>
            <person name="Makela M.R."/>
            <person name="De vries R.P."/>
            <person name="Grigoriev I.V."/>
            <person name="Mortensen U.H."/>
            <person name="Baker S.E."/>
            <person name="Andersen M.R."/>
        </authorList>
    </citation>
    <scope>NUCLEOTIDE SEQUENCE [LARGE SCALE GENOMIC DNA]</scope>
    <source>
        <strain evidence="1 2">ATCC 13496</strain>
    </source>
</reference>
<dbReference type="AlphaFoldDB" id="A0A370C562"/>
<name>A0A370C562_ASPNG</name>
<dbReference type="VEuPathDB" id="FungiDB:M747DRAFT_28476"/>
<sequence length="102" mass="11348">MLSCFMFSLAGNWEPLCFSSNTPAFFSIFSSSCHSLYSLGTRADIEYEIVSHSLDRICGVDRLPTFAVMEIMGGVVAVNLNEQRARNPGIAELRHYATAFFI</sequence>